<dbReference type="PANTHER" id="PTHR37820:SF1">
    <property type="entry name" value="CELL DIVISION PROTEIN FTSQ"/>
    <property type="match status" value="1"/>
</dbReference>
<keyword evidence="2" id="KW-1003">Cell membrane</keyword>
<keyword evidence="5 8" id="KW-1133">Transmembrane helix</keyword>
<dbReference type="GO" id="GO:0051301">
    <property type="term" value="P:cell division"/>
    <property type="evidence" value="ECO:0007669"/>
    <property type="project" value="UniProtKB-KW"/>
</dbReference>
<dbReference type="Proteomes" id="UP000321089">
    <property type="component" value="Unassembled WGS sequence"/>
</dbReference>
<organism evidence="10 11">
    <name type="scientific">Clostridium butyricum</name>
    <dbReference type="NCBI Taxonomy" id="1492"/>
    <lineage>
        <taxon>Bacteria</taxon>
        <taxon>Bacillati</taxon>
        <taxon>Bacillota</taxon>
        <taxon>Clostridia</taxon>
        <taxon>Eubacteriales</taxon>
        <taxon>Clostridiaceae</taxon>
        <taxon>Clostridium</taxon>
    </lineage>
</organism>
<evidence type="ECO:0000259" key="9">
    <source>
        <dbReference type="PROSITE" id="PS51779"/>
    </source>
</evidence>
<dbReference type="OrthoDB" id="1953902at2"/>
<evidence type="ECO:0000313" key="10">
    <source>
        <dbReference type="EMBL" id="GEQ20291.1"/>
    </source>
</evidence>
<keyword evidence="3 10" id="KW-0132">Cell division</keyword>
<dbReference type="InterPro" id="IPR034746">
    <property type="entry name" value="POTRA"/>
</dbReference>
<dbReference type="InterPro" id="IPR013685">
    <property type="entry name" value="POTRA_FtsQ_type"/>
</dbReference>
<gene>
    <name evidence="10" type="primary">divIB</name>
    <name evidence="10" type="ORF">CBU02nite_07970</name>
</gene>
<dbReference type="Pfam" id="PF03799">
    <property type="entry name" value="FtsQ_DivIB_C"/>
    <property type="match status" value="1"/>
</dbReference>
<dbReference type="RefSeq" id="WP_027635936.1">
    <property type="nucleotide sequence ID" value="NZ_BKBC01000007.1"/>
</dbReference>
<accession>A0A427SL65</accession>
<dbReference type="Gene3D" id="3.10.20.310">
    <property type="entry name" value="membrane protein fhac"/>
    <property type="match status" value="1"/>
</dbReference>
<dbReference type="AlphaFoldDB" id="A0A427SL65"/>
<evidence type="ECO:0000313" key="11">
    <source>
        <dbReference type="Proteomes" id="UP000321089"/>
    </source>
</evidence>
<comment type="caution">
    <text evidence="10">The sequence shown here is derived from an EMBL/GenBank/DDBJ whole genome shotgun (WGS) entry which is preliminary data.</text>
</comment>
<dbReference type="PROSITE" id="PS51779">
    <property type="entry name" value="POTRA"/>
    <property type="match status" value="1"/>
</dbReference>
<evidence type="ECO:0000256" key="8">
    <source>
        <dbReference type="SAM" id="Phobius"/>
    </source>
</evidence>
<evidence type="ECO:0000256" key="7">
    <source>
        <dbReference type="ARBA" id="ARBA00023306"/>
    </source>
</evidence>
<dbReference type="GO" id="GO:0005886">
    <property type="term" value="C:plasma membrane"/>
    <property type="evidence" value="ECO:0007669"/>
    <property type="project" value="TreeGrafter"/>
</dbReference>
<sequence>MSTIKSVKKPTNEFVIRARKRKLVKKIILMCVILFIGIILFITKSKVFIIKKVSILGNPIMSGEDVKEKTQYLIGENIFFMKTSDIIKATEQNPYVKTVEISKEYPRQVNIKITEKQGIFCSEKDGQYYIFSDKGVLLEKADNIDNRNLIQILGLDEHVGSLELGDSLGTNQRIINVLEVFSQIEEVNPTNYKIDSIDLSDFMNIKVYIGGVEGRLGNDENIPDKMNKLMHIVENTEIGIEKGYVDVGFDGSPIYYKEEVKNEEGNIKNEGV</sequence>
<dbReference type="InterPro" id="IPR005548">
    <property type="entry name" value="Cell_div_FtsQ/DivIB_C"/>
</dbReference>
<dbReference type="PANTHER" id="PTHR37820">
    <property type="entry name" value="CELL DIVISION PROTEIN DIVIB"/>
    <property type="match status" value="1"/>
</dbReference>
<evidence type="ECO:0000256" key="2">
    <source>
        <dbReference type="ARBA" id="ARBA00022475"/>
    </source>
</evidence>
<feature type="transmembrane region" description="Helical" evidence="8">
    <location>
        <begin position="27"/>
        <end position="43"/>
    </location>
</feature>
<evidence type="ECO:0000256" key="5">
    <source>
        <dbReference type="ARBA" id="ARBA00022989"/>
    </source>
</evidence>
<comment type="subcellular location">
    <subcellularLocation>
        <location evidence="1">Membrane</location>
    </subcellularLocation>
</comment>
<evidence type="ECO:0000256" key="4">
    <source>
        <dbReference type="ARBA" id="ARBA00022692"/>
    </source>
</evidence>
<reference evidence="10 11" key="1">
    <citation type="submission" date="2019-07" db="EMBL/GenBank/DDBJ databases">
        <title>Whole genome shotgun sequence of Clostridium butyricum NBRC 3858.</title>
        <authorList>
            <person name="Hosoyama A."/>
            <person name="Uohara A."/>
            <person name="Ohji S."/>
            <person name="Ichikawa N."/>
        </authorList>
    </citation>
    <scope>NUCLEOTIDE SEQUENCE [LARGE SCALE GENOMIC DNA]</scope>
    <source>
        <strain evidence="10 11">NBRC 3858</strain>
    </source>
</reference>
<dbReference type="KEGG" id="cbut:ATN24_12200"/>
<protein>
    <submittedName>
        <fullName evidence="10">Cell division protein DivIB</fullName>
    </submittedName>
</protein>
<keyword evidence="7" id="KW-0131">Cell cycle</keyword>
<evidence type="ECO:0000256" key="6">
    <source>
        <dbReference type="ARBA" id="ARBA00023136"/>
    </source>
</evidence>
<dbReference type="EMBL" id="BKBC01000007">
    <property type="protein sequence ID" value="GEQ20291.1"/>
    <property type="molecule type" value="Genomic_DNA"/>
</dbReference>
<keyword evidence="4 8" id="KW-0812">Transmembrane</keyword>
<name>A0A427SL65_CLOBU</name>
<proteinExistence type="predicted"/>
<dbReference type="InterPro" id="IPR050487">
    <property type="entry name" value="FtsQ_DivIB"/>
</dbReference>
<evidence type="ECO:0000256" key="3">
    <source>
        <dbReference type="ARBA" id="ARBA00022618"/>
    </source>
</evidence>
<dbReference type="Pfam" id="PF08478">
    <property type="entry name" value="POTRA_1"/>
    <property type="match status" value="1"/>
</dbReference>
<evidence type="ECO:0000256" key="1">
    <source>
        <dbReference type="ARBA" id="ARBA00004370"/>
    </source>
</evidence>
<keyword evidence="6 8" id="KW-0472">Membrane</keyword>
<feature type="domain" description="POTRA" evidence="9">
    <location>
        <begin position="48"/>
        <end position="116"/>
    </location>
</feature>